<keyword evidence="2" id="KW-1185">Reference proteome</keyword>
<sequence length="289" mass="30756">MSVPVPLKAAEQVAPVPATVTEQVVQKVETAPPAEPSKQVEEKITSPKVDYATDLFNMLSMDGSDENTTGASEDDNAWAGFQWGGVASNLEEGHSIFGFCNFVDDHVFFGTAAADVSSSTEKTIPAKLDESKSQAASKMEDLFKDSPSIAPSSMPVNSQKDVKTDIMSLFEKTNIVSPFAAHQQQLAMLAQQQSVLIAAASNASGAMPKASNNTEIGLNGTNLPNQSWPNVGYQFPGMIMTEAQKAEVAKYMQMGNMGPPQPNGNSFALLMSSSYAMGNNIYLITAVCP</sequence>
<dbReference type="EMBL" id="PNBA02000022">
    <property type="protein sequence ID" value="KAG6385500.1"/>
    <property type="molecule type" value="Genomic_DNA"/>
</dbReference>
<dbReference type="Proteomes" id="UP000298416">
    <property type="component" value="Unassembled WGS sequence"/>
</dbReference>
<evidence type="ECO:0000313" key="2">
    <source>
        <dbReference type="Proteomes" id="UP000298416"/>
    </source>
</evidence>
<organism evidence="1">
    <name type="scientific">Salvia splendens</name>
    <name type="common">Scarlet sage</name>
    <dbReference type="NCBI Taxonomy" id="180675"/>
    <lineage>
        <taxon>Eukaryota</taxon>
        <taxon>Viridiplantae</taxon>
        <taxon>Streptophyta</taxon>
        <taxon>Embryophyta</taxon>
        <taxon>Tracheophyta</taxon>
        <taxon>Spermatophyta</taxon>
        <taxon>Magnoliopsida</taxon>
        <taxon>eudicotyledons</taxon>
        <taxon>Gunneridae</taxon>
        <taxon>Pentapetalae</taxon>
        <taxon>asterids</taxon>
        <taxon>lamiids</taxon>
        <taxon>Lamiales</taxon>
        <taxon>Lamiaceae</taxon>
        <taxon>Nepetoideae</taxon>
        <taxon>Mentheae</taxon>
        <taxon>Salviinae</taxon>
        <taxon>Salvia</taxon>
        <taxon>Salvia subgen. Calosphace</taxon>
        <taxon>core Calosphace</taxon>
    </lineage>
</organism>
<name>A0A8X8VZW4_SALSN</name>
<accession>A0A8X8VZW4</accession>
<reference evidence="1" key="1">
    <citation type="submission" date="2018-01" db="EMBL/GenBank/DDBJ databases">
        <authorList>
            <person name="Mao J.F."/>
        </authorList>
    </citation>
    <scope>NUCLEOTIDE SEQUENCE</scope>
    <source>
        <strain evidence="1">Huo1</strain>
        <tissue evidence="1">Leaf</tissue>
    </source>
</reference>
<dbReference type="InterPro" id="IPR044520">
    <property type="entry name" value="ARF_GAP_AGD5/15"/>
</dbReference>
<dbReference type="PANTHER" id="PTHR46419:SF2">
    <property type="entry name" value="ADP-RIBOSYLATION FACTOR GTPASE-ACTIVATING PROTEIN AGD5"/>
    <property type="match status" value="1"/>
</dbReference>
<protein>
    <submittedName>
        <fullName evidence="1">Uncharacterized protein</fullName>
    </submittedName>
</protein>
<comment type="caution">
    <text evidence="1">The sequence shown here is derived from an EMBL/GenBank/DDBJ whole genome shotgun (WGS) entry which is preliminary data.</text>
</comment>
<dbReference type="GO" id="GO:0005096">
    <property type="term" value="F:GTPase activator activity"/>
    <property type="evidence" value="ECO:0007669"/>
    <property type="project" value="InterPro"/>
</dbReference>
<proteinExistence type="predicted"/>
<reference evidence="1" key="2">
    <citation type="submission" date="2020-08" db="EMBL/GenBank/DDBJ databases">
        <title>Plant Genome Project.</title>
        <authorList>
            <person name="Zhang R.-G."/>
        </authorList>
    </citation>
    <scope>NUCLEOTIDE SEQUENCE</scope>
    <source>
        <strain evidence="1">Huo1</strain>
        <tissue evidence="1">Leaf</tissue>
    </source>
</reference>
<evidence type="ECO:0000313" key="1">
    <source>
        <dbReference type="EMBL" id="KAG6385500.1"/>
    </source>
</evidence>
<dbReference type="PANTHER" id="PTHR46419">
    <property type="entry name" value="ADP-RIBOSYLATION FACTOR GTPASE-ACTIVATING PROTEIN AGD5"/>
    <property type="match status" value="1"/>
</dbReference>
<gene>
    <name evidence="1" type="ORF">SASPL_154335</name>
</gene>
<dbReference type="AlphaFoldDB" id="A0A8X8VZW4"/>